<evidence type="ECO:0000313" key="3">
    <source>
        <dbReference type="Proteomes" id="UP000031192"/>
    </source>
</evidence>
<protein>
    <submittedName>
        <fullName evidence="2">Uncharacterized protein</fullName>
    </submittedName>
</protein>
<dbReference type="EMBL" id="AZNH01000035">
    <property type="protein sequence ID" value="KID85024.1"/>
    <property type="molecule type" value="Genomic_DNA"/>
</dbReference>
<accession>A0A0B4HZ32</accession>
<organism evidence="2 3">
    <name type="scientific">Metarhizium guizhouense (strain ARSEF 977)</name>
    <dbReference type="NCBI Taxonomy" id="1276136"/>
    <lineage>
        <taxon>Eukaryota</taxon>
        <taxon>Fungi</taxon>
        <taxon>Dikarya</taxon>
        <taxon>Ascomycota</taxon>
        <taxon>Pezizomycotina</taxon>
        <taxon>Sordariomycetes</taxon>
        <taxon>Hypocreomycetidae</taxon>
        <taxon>Hypocreales</taxon>
        <taxon>Clavicipitaceae</taxon>
        <taxon>Metarhizium</taxon>
    </lineage>
</organism>
<comment type="caution">
    <text evidence="2">The sequence shown here is derived from an EMBL/GenBank/DDBJ whole genome shotgun (WGS) entry which is preliminary data.</text>
</comment>
<reference evidence="2 3" key="1">
    <citation type="journal article" date="2014" name="Proc. Natl. Acad. Sci. U.S.A.">
        <title>Trajectory and genomic determinants of fungal-pathogen speciation and host adaptation.</title>
        <authorList>
            <person name="Hu X."/>
            <person name="Xiao G."/>
            <person name="Zheng P."/>
            <person name="Shang Y."/>
            <person name="Su Y."/>
            <person name="Zhang X."/>
            <person name="Liu X."/>
            <person name="Zhan S."/>
            <person name="St Leger R.J."/>
            <person name="Wang C."/>
        </authorList>
    </citation>
    <scope>NUCLEOTIDE SEQUENCE [LARGE SCALE GENOMIC DNA]</scope>
    <source>
        <strain evidence="2 3">ARSEF 977</strain>
    </source>
</reference>
<evidence type="ECO:0000313" key="2">
    <source>
        <dbReference type="EMBL" id="KID85024.1"/>
    </source>
</evidence>
<evidence type="ECO:0000256" key="1">
    <source>
        <dbReference type="SAM" id="SignalP"/>
    </source>
</evidence>
<dbReference type="AlphaFoldDB" id="A0A0B4HZ32"/>
<keyword evidence="1" id="KW-0732">Signal</keyword>
<feature type="chain" id="PRO_5002104535" evidence="1">
    <location>
        <begin position="18"/>
        <end position="101"/>
    </location>
</feature>
<feature type="signal peptide" evidence="1">
    <location>
        <begin position="1"/>
        <end position="17"/>
    </location>
</feature>
<gene>
    <name evidence="2" type="ORF">MGU_07817</name>
</gene>
<dbReference type="OrthoDB" id="10342468at2759"/>
<dbReference type="Proteomes" id="UP000031192">
    <property type="component" value="Unassembled WGS sequence"/>
</dbReference>
<dbReference type="HOGENOM" id="CLU_2292329_0_0_1"/>
<keyword evidence="3" id="KW-1185">Reference proteome</keyword>
<sequence>MQYPLVLVAAFATASIAAPTAPPASTQSKDEMPTEVCPKDQLVFIGNVGYGLPREKCLPLRKECTQRNITEPAELKKCITDARISEIQGHQEAAQGTKREA</sequence>
<name>A0A0B4HZ32_METGA</name>
<proteinExistence type="predicted"/>